<keyword evidence="1" id="KW-0472">Membrane</keyword>
<evidence type="ECO:0000259" key="2">
    <source>
        <dbReference type="Pfam" id="PF07790"/>
    </source>
</evidence>
<evidence type="ECO:0000313" key="5">
    <source>
        <dbReference type="Proteomes" id="UP000728647"/>
    </source>
</evidence>
<keyword evidence="1" id="KW-1133">Transmembrane helix</keyword>
<feature type="transmembrane region" description="Helical" evidence="1">
    <location>
        <begin position="21"/>
        <end position="45"/>
    </location>
</feature>
<dbReference type="AlphaFoldDB" id="A0A8J8GKW2"/>
<dbReference type="Proteomes" id="UP000728647">
    <property type="component" value="Unassembled WGS sequence"/>
</dbReference>
<accession>A0A8J8GKW2</accession>
<evidence type="ECO:0000256" key="1">
    <source>
        <dbReference type="SAM" id="Phobius"/>
    </source>
</evidence>
<reference evidence="3 6" key="1">
    <citation type="submission" date="2020-06" db="EMBL/GenBank/DDBJ databases">
        <title>Haloterrigena sp. nov., an extremely halophilic archaeon isolated from a saline sediment.</title>
        <authorList>
            <person name="Liu B.-B."/>
        </authorList>
    </citation>
    <scope>NUCLEOTIDE SEQUENCE</scope>
    <source>
        <strain evidence="3">SYSU A121-1</strain>
        <strain evidence="4 6">SYSU A558-1</strain>
    </source>
</reference>
<keyword evidence="1" id="KW-0812">Transmembrane</keyword>
<dbReference type="NCBIfam" id="TIGR02537">
    <property type="entry name" value="arch_flag_Nterm"/>
    <property type="match status" value="1"/>
</dbReference>
<proteinExistence type="predicted"/>
<evidence type="ECO:0000313" key="3">
    <source>
        <dbReference type="EMBL" id="NUB89642.1"/>
    </source>
</evidence>
<evidence type="ECO:0000313" key="6">
    <source>
        <dbReference type="Proteomes" id="UP001016761"/>
    </source>
</evidence>
<dbReference type="EMBL" id="JABUQZ010000001">
    <property type="protein sequence ID" value="NUC74530.1"/>
    <property type="molecule type" value="Genomic_DNA"/>
</dbReference>
<dbReference type="EMBL" id="JABURA010000001">
    <property type="protein sequence ID" value="NUB89642.1"/>
    <property type="molecule type" value="Genomic_DNA"/>
</dbReference>
<comment type="caution">
    <text evidence="3">The sequence shown here is derived from an EMBL/GenBank/DDBJ whole genome shotgun (WGS) entry which is preliminary data.</text>
</comment>
<dbReference type="Pfam" id="PF07790">
    <property type="entry name" value="Pilin_N"/>
    <property type="match status" value="1"/>
</dbReference>
<evidence type="ECO:0000313" key="4">
    <source>
        <dbReference type="EMBL" id="NUC74530.1"/>
    </source>
</evidence>
<name>A0A8J8GKW2_9EURY</name>
<gene>
    <name evidence="3" type="ORF">HT576_01155</name>
    <name evidence="4" type="ORF">HTZ84_19885</name>
</gene>
<dbReference type="InterPro" id="IPR012859">
    <property type="entry name" value="Pilin_N_archaeal"/>
</dbReference>
<organism evidence="3 5">
    <name type="scientific">Haloterrigena gelatinilytica</name>
    <dbReference type="NCBI Taxonomy" id="2741724"/>
    <lineage>
        <taxon>Archaea</taxon>
        <taxon>Methanobacteriati</taxon>
        <taxon>Methanobacteriota</taxon>
        <taxon>Stenosarchaea group</taxon>
        <taxon>Halobacteria</taxon>
        <taxon>Halobacteriales</taxon>
        <taxon>Natrialbaceae</taxon>
        <taxon>Haloterrigena</taxon>
    </lineage>
</organism>
<dbReference type="InterPro" id="IPR013373">
    <property type="entry name" value="Flagellin/pilin_N_arc"/>
</dbReference>
<protein>
    <submittedName>
        <fullName evidence="3">Type IV pilin</fullName>
    </submittedName>
</protein>
<keyword evidence="6" id="KW-1185">Reference proteome</keyword>
<sequence length="166" mass="17504">MRDYLHHSSTRRIDDRAVNPLVGSLLLVAVTVLLATAVTLGAGMWTLESGGPIATFELTADSNESEITIDHVGGDPIDVAELSMTVAIGGKELTHQPPVPFVGAKGFNGTPTGPFNAAADSEWRVGERGSIAVAETNDPELERGESVTVILAVDERRIATLETTVN</sequence>
<feature type="domain" description="Archaeal Type IV pilin N-terminal" evidence="2">
    <location>
        <begin position="16"/>
        <end position="88"/>
    </location>
</feature>
<dbReference type="Proteomes" id="UP001016761">
    <property type="component" value="Unassembled WGS sequence"/>
</dbReference>